<proteinExistence type="predicted"/>
<feature type="compositionally biased region" description="Gly residues" evidence="1">
    <location>
        <begin position="1"/>
        <end position="10"/>
    </location>
</feature>
<sequence length="151" mass="17041">MEGLCEGGNEPGFLKSSKTRRSRQSNQLKSHRGEMLTLRTTASNFLGQWLSEKDEGKYQQEKRALQIRAAGNEGRPYNRLRNKVATAEVSVKYEARYRGSRPGGMPADNTFKPCHFLEYSAPQRRLMCCKLLPNHKGLQNKQPRVALTGGS</sequence>
<gene>
    <name evidence="2" type="ORF">ANN_16223</name>
</gene>
<evidence type="ECO:0000256" key="1">
    <source>
        <dbReference type="SAM" id="MobiDB-lite"/>
    </source>
</evidence>
<protein>
    <submittedName>
        <fullName evidence="2">Uncharacterized protein</fullName>
    </submittedName>
</protein>
<feature type="region of interest" description="Disordered" evidence="1">
    <location>
        <begin position="1"/>
        <end position="30"/>
    </location>
</feature>
<organism evidence="2 3">
    <name type="scientific">Periplaneta americana</name>
    <name type="common">American cockroach</name>
    <name type="synonym">Blatta americana</name>
    <dbReference type="NCBI Taxonomy" id="6978"/>
    <lineage>
        <taxon>Eukaryota</taxon>
        <taxon>Metazoa</taxon>
        <taxon>Ecdysozoa</taxon>
        <taxon>Arthropoda</taxon>
        <taxon>Hexapoda</taxon>
        <taxon>Insecta</taxon>
        <taxon>Pterygota</taxon>
        <taxon>Neoptera</taxon>
        <taxon>Polyneoptera</taxon>
        <taxon>Dictyoptera</taxon>
        <taxon>Blattodea</taxon>
        <taxon>Blattoidea</taxon>
        <taxon>Blattidae</taxon>
        <taxon>Blattinae</taxon>
        <taxon>Periplaneta</taxon>
    </lineage>
</organism>
<reference evidence="2 3" key="1">
    <citation type="journal article" date="2022" name="Allergy">
        <title>Genome assembly and annotation of Periplaneta americana reveal a comprehensive cockroach allergen profile.</title>
        <authorList>
            <person name="Wang L."/>
            <person name="Xiong Q."/>
            <person name="Saelim N."/>
            <person name="Wang L."/>
            <person name="Nong W."/>
            <person name="Wan A.T."/>
            <person name="Shi M."/>
            <person name="Liu X."/>
            <person name="Cao Q."/>
            <person name="Hui J.H.L."/>
            <person name="Sookrung N."/>
            <person name="Leung T.F."/>
            <person name="Tungtrongchitr A."/>
            <person name="Tsui S.K.W."/>
        </authorList>
    </citation>
    <scope>NUCLEOTIDE SEQUENCE [LARGE SCALE GENOMIC DNA]</scope>
    <source>
        <strain evidence="2">PWHHKU_190912</strain>
    </source>
</reference>
<evidence type="ECO:0000313" key="2">
    <source>
        <dbReference type="EMBL" id="KAJ4433910.1"/>
    </source>
</evidence>
<comment type="caution">
    <text evidence="2">The sequence shown here is derived from an EMBL/GenBank/DDBJ whole genome shotgun (WGS) entry which is preliminary data.</text>
</comment>
<dbReference type="EMBL" id="JAJSOF020000027">
    <property type="protein sequence ID" value="KAJ4433910.1"/>
    <property type="molecule type" value="Genomic_DNA"/>
</dbReference>
<evidence type="ECO:0000313" key="3">
    <source>
        <dbReference type="Proteomes" id="UP001148838"/>
    </source>
</evidence>
<keyword evidence="3" id="KW-1185">Reference proteome</keyword>
<dbReference type="Proteomes" id="UP001148838">
    <property type="component" value="Unassembled WGS sequence"/>
</dbReference>
<accession>A0ABQ8SJG6</accession>
<name>A0ABQ8SJG6_PERAM</name>